<feature type="domain" description="DNA topoisomerase IB N-terminal" evidence="8">
    <location>
        <begin position="22"/>
        <end position="70"/>
    </location>
</feature>
<dbReference type="AlphaFoldDB" id="A0A6J4LI94"/>
<comment type="catalytic activity">
    <reaction evidence="1">
        <text>ATP-independent breakage of single-stranded DNA, followed by passage and rejoining.</text>
        <dbReference type="EC" id="5.6.2.1"/>
    </reaction>
</comment>
<dbReference type="InterPro" id="IPR035447">
    <property type="entry name" value="DNA_topo_I_N_sf"/>
</dbReference>
<dbReference type="SUPFAM" id="SSF55869">
    <property type="entry name" value="DNA topoisomerase I domain"/>
    <property type="match status" value="1"/>
</dbReference>
<dbReference type="PRINTS" id="PR00416">
    <property type="entry name" value="EUTPISMRASEI"/>
</dbReference>
<evidence type="ECO:0000259" key="7">
    <source>
        <dbReference type="Pfam" id="PF01028"/>
    </source>
</evidence>
<protein>
    <recommendedName>
        <fullName evidence="3">DNA topoisomerase</fullName>
        <ecNumber evidence="3">5.6.2.1</ecNumber>
    </recommendedName>
</protein>
<dbReference type="EC" id="5.6.2.1" evidence="3"/>
<sequence>MVRLRRVSCSGPGITRVRKGKGFRYVDAAGTPVTDEAVLARIEALVLPPAWEDVWICSVATGHIQATGVDAKGRRQYRYHDAWRVQRDLAKHDRILDFAARLPAARERLRADLTTEGLTRTRVLACAVRLLDLGFFRIGGEQYASENQSYGLATLLKKHVTVTTSASGDLEVVFDYTGKSGKLWHRSLVEPEVATVVKQLKQRRGGGPELLAYRSGPGRSAAWVDIRSGDINDYLREVTGGEDTAKDFRTWSATVMAAVGLAVSTHADSATARKRAVTRVVKEVADKLGNTPAVCRSSYIDPRIIDLYENDVTIAPDLEVLGEQASYGSPAFQGAIEKAVLALLREPVSEQLAG</sequence>
<evidence type="ECO:0000256" key="3">
    <source>
        <dbReference type="ARBA" id="ARBA00012891"/>
    </source>
</evidence>
<comment type="similarity">
    <text evidence="2">Belongs to the type IB topoisomerase family.</text>
</comment>
<evidence type="ECO:0000259" key="8">
    <source>
        <dbReference type="Pfam" id="PF21338"/>
    </source>
</evidence>
<organism evidence="9">
    <name type="scientific">uncultured Frankineae bacterium</name>
    <dbReference type="NCBI Taxonomy" id="437475"/>
    <lineage>
        <taxon>Bacteria</taxon>
        <taxon>Bacillati</taxon>
        <taxon>Actinomycetota</taxon>
        <taxon>Actinomycetes</taxon>
        <taxon>Frankiales</taxon>
        <taxon>environmental samples</taxon>
    </lineage>
</organism>
<dbReference type="EMBL" id="CADCUE010000117">
    <property type="protein sequence ID" value="CAA9332517.1"/>
    <property type="molecule type" value="Genomic_DNA"/>
</dbReference>
<accession>A0A6J4LI94</accession>
<dbReference type="InterPro" id="IPR049331">
    <property type="entry name" value="Top1B_N_bact"/>
</dbReference>
<dbReference type="Gene3D" id="3.90.15.10">
    <property type="entry name" value="Topoisomerase I, Chain A, domain 3"/>
    <property type="match status" value="1"/>
</dbReference>
<dbReference type="InterPro" id="IPR014711">
    <property type="entry name" value="TopoI_cat_a-hlx-sub_euk"/>
</dbReference>
<name>A0A6J4LI94_9ACTN</name>
<keyword evidence="6 9" id="KW-0413">Isomerase</keyword>
<evidence type="ECO:0000256" key="1">
    <source>
        <dbReference type="ARBA" id="ARBA00000213"/>
    </source>
</evidence>
<gene>
    <name evidence="9" type="ORF">AVDCRST_MAG16-1329</name>
</gene>
<evidence type="ECO:0000313" key="9">
    <source>
        <dbReference type="EMBL" id="CAA9332517.1"/>
    </source>
</evidence>
<evidence type="ECO:0000256" key="5">
    <source>
        <dbReference type="ARBA" id="ARBA00023125"/>
    </source>
</evidence>
<evidence type="ECO:0000256" key="4">
    <source>
        <dbReference type="ARBA" id="ARBA00023029"/>
    </source>
</evidence>
<dbReference type="Pfam" id="PF01028">
    <property type="entry name" value="Topoisom_I"/>
    <property type="match status" value="1"/>
</dbReference>
<dbReference type="GO" id="GO:0003677">
    <property type="term" value="F:DNA binding"/>
    <property type="evidence" value="ECO:0007669"/>
    <property type="project" value="UniProtKB-KW"/>
</dbReference>
<dbReference type="GO" id="GO:0003917">
    <property type="term" value="F:DNA topoisomerase type I (single strand cut, ATP-independent) activity"/>
    <property type="evidence" value="ECO:0007669"/>
    <property type="project" value="UniProtKB-EC"/>
</dbReference>
<dbReference type="InterPro" id="IPR013500">
    <property type="entry name" value="TopoI_cat_euk"/>
</dbReference>
<keyword evidence="4" id="KW-0799">Topoisomerase</keyword>
<evidence type="ECO:0000256" key="2">
    <source>
        <dbReference type="ARBA" id="ARBA00006645"/>
    </source>
</evidence>
<dbReference type="GO" id="GO:0006265">
    <property type="term" value="P:DNA topological change"/>
    <property type="evidence" value="ECO:0007669"/>
    <property type="project" value="InterPro"/>
</dbReference>
<dbReference type="Pfam" id="PF21338">
    <property type="entry name" value="Top1B_N_bact"/>
    <property type="match status" value="1"/>
</dbReference>
<keyword evidence="5" id="KW-0238">DNA-binding</keyword>
<dbReference type="SUPFAM" id="SSF56349">
    <property type="entry name" value="DNA breaking-rejoining enzymes"/>
    <property type="match status" value="1"/>
</dbReference>
<evidence type="ECO:0000256" key="6">
    <source>
        <dbReference type="ARBA" id="ARBA00023235"/>
    </source>
</evidence>
<dbReference type="InterPro" id="IPR011010">
    <property type="entry name" value="DNA_brk_join_enz"/>
</dbReference>
<dbReference type="Gene3D" id="1.10.132.120">
    <property type="match status" value="1"/>
</dbReference>
<feature type="domain" description="DNA topoisomerase I catalytic core eukaryotic-type" evidence="7">
    <location>
        <begin position="83"/>
        <end position="296"/>
    </location>
</feature>
<dbReference type="Gene3D" id="3.30.66.10">
    <property type="entry name" value="DNA topoisomerase I domain"/>
    <property type="match status" value="1"/>
</dbReference>
<proteinExistence type="inferred from homology"/>
<reference evidence="9" key="1">
    <citation type="submission" date="2020-02" db="EMBL/GenBank/DDBJ databases">
        <authorList>
            <person name="Meier V. D."/>
        </authorList>
    </citation>
    <scope>NUCLEOTIDE SEQUENCE</scope>
    <source>
        <strain evidence="9">AVDCRST_MAG16</strain>
    </source>
</reference>
<dbReference type="InterPro" id="IPR001631">
    <property type="entry name" value="TopoI"/>
</dbReference>
<dbReference type="PROSITE" id="PS52038">
    <property type="entry name" value="TOPO_IB_2"/>
    <property type="match status" value="1"/>
</dbReference>